<dbReference type="RefSeq" id="WP_133361960.1">
    <property type="nucleotide sequence ID" value="NZ_SMUV01000074.1"/>
</dbReference>
<name>A0A4R5UQT4_9RHOB</name>
<protein>
    <submittedName>
        <fullName evidence="1">Uncharacterized protein</fullName>
    </submittedName>
</protein>
<organism evidence="1 2">
    <name type="scientific">Antarcticimicrobium luteum</name>
    <dbReference type="NCBI Taxonomy" id="2547397"/>
    <lineage>
        <taxon>Bacteria</taxon>
        <taxon>Pseudomonadati</taxon>
        <taxon>Pseudomonadota</taxon>
        <taxon>Alphaproteobacteria</taxon>
        <taxon>Rhodobacterales</taxon>
        <taxon>Paracoccaceae</taxon>
        <taxon>Antarcticimicrobium</taxon>
    </lineage>
</organism>
<keyword evidence="2" id="KW-1185">Reference proteome</keyword>
<proteinExistence type="predicted"/>
<comment type="caution">
    <text evidence="1">The sequence shown here is derived from an EMBL/GenBank/DDBJ whole genome shotgun (WGS) entry which is preliminary data.</text>
</comment>
<dbReference type="AlphaFoldDB" id="A0A4R5UQT4"/>
<accession>A0A4R5UQT4</accession>
<gene>
    <name evidence="1" type="ORF">E1832_22190</name>
</gene>
<dbReference type="Proteomes" id="UP000295301">
    <property type="component" value="Unassembled WGS sequence"/>
</dbReference>
<sequence>MEKSAHFAGFLDQNSRKQVRIAPKLKDFRIFGLGGKAPAPMAFPYMNREIAQMVALPFQVVAWVRIACFAGRICGDGPRFRSRRPGVRAV</sequence>
<evidence type="ECO:0000313" key="1">
    <source>
        <dbReference type="EMBL" id="TDK41392.1"/>
    </source>
</evidence>
<evidence type="ECO:0000313" key="2">
    <source>
        <dbReference type="Proteomes" id="UP000295301"/>
    </source>
</evidence>
<reference evidence="1 2" key="1">
    <citation type="submission" date="2019-03" db="EMBL/GenBank/DDBJ databases">
        <title>Ruegeria lutea sp. nov., a novel strain, isolated from marine sediment, the Masan Bay, South Korea.</title>
        <authorList>
            <person name="Kim J."/>
            <person name="Kim D.-Y."/>
            <person name="Lee S.-S."/>
        </authorList>
    </citation>
    <scope>NUCLEOTIDE SEQUENCE [LARGE SCALE GENOMIC DNA]</scope>
    <source>
        <strain evidence="1 2">318-1</strain>
    </source>
</reference>
<dbReference type="EMBL" id="SMUV01000074">
    <property type="protein sequence ID" value="TDK41392.1"/>
    <property type="molecule type" value="Genomic_DNA"/>
</dbReference>